<sequence>MCDDKKGEKNDMHKSIQKPLTKNEAYAQKNKINLNDFLRKTEKDLPEVDEEGYMIVDRDDPSKRRWLEE</sequence>
<organism evidence="2 3">
    <name type="scientific">Lentibacillus juripiscarius</name>
    <dbReference type="NCBI Taxonomy" id="257446"/>
    <lineage>
        <taxon>Bacteria</taxon>
        <taxon>Bacillati</taxon>
        <taxon>Bacillota</taxon>
        <taxon>Bacilli</taxon>
        <taxon>Bacillales</taxon>
        <taxon>Bacillaceae</taxon>
        <taxon>Lentibacillus</taxon>
    </lineage>
</organism>
<comment type="caution">
    <text evidence="2">The sequence shown here is derived from an EMBL/GenBank/DDBJ whole genome shotgun (WGS) entry which is preliminary data.</text>
</comment>
<proteinExistence type="predicted"/>
<protein>
    <submittedName>
        <fullName evidence="2">Uncharacterized protein</fullName>
    </submittedName>
</protein>
<evidence type="ECO:0000313" key="2">
    <source>
        <dbReference type="EMBL" id="MFD2762038.1"/>
    </source>
</evidence>
<name>A0ABW5V7K9_9BACI</name>
<dbReference type="RefSeq" id="WP_382395144.1">
    <property type="nucleotide sequence ID" value="NZ_JBHUNA010000034.1"/>
</dbReference>
<gene>
    <name evidence="2" type="ORF">ACFSUO_13850</name>
</gene>
<evidence type="ECO:0000313" key="3">
    <source>
        <dbReference type="Proteomes" id="UP001597502"/>
    </source>
</evidence>
<evidence type="ECO:0000256" key="1">
    <source>
        <dbReference type="SAM" id="MobiDB-lite"/>
    </source>
</evidence>
<reference evidence="3" key="1">
    <citation type="journal article" date="2019" name="Int. J. Syst. Evol. Microbiol.">
        <title>The Global Catalogue of Microorganisms (GCM) 10K type strain sequencing project: providing services to taxonomists for standard genome sequencing and annotation.</title>
        <authorList>
            <consortium name="The Broad Institute Genomics Platform"/>
            <consortium name="The Broad Institute Genome Sequencing Center for Infectious Disease"/>
            <person name="Wu L."/>
            <person name="Ma J."/>
        </authorList>
    </citation>
    <scope>NUCLEOTIDE SEQUENCE [LARGE SCALE GENOMIC DNA]</scope>
    <source>
        <strain evidence="3">TISTR 1535</strain>
    </source>
</reference>
<keyword evidence="3" id="KW-1185">Reference proteome</keyword>
<dbReference type="Proteomes" id="UP001597502">
    <property type="component" value="Unassembled WGS sequence"/>
</dbReference>
<feature type="region of interest" description="Disordered" evidence="1">
    <location>
        <begin position="1"/>
        <end position="24"/>
    </location>
</feature>
<accession>A0ABW5V7K9</accession>
<dbReference type="EMBL" id="JBHUNA010000034">
    <property type="protein sequence ID" value="MFD2762038.1"/>
    <property type="molecule type" value="Genomic_DNA"/>
</dbReference>
<feature type="compositionally biased region" description="Basic and acidic residues" evidence="1">
    <location>
        <begin position="1"/>
        <end position="14"/>
    </location>
</feature>